<proteinExistence type="predicted"/>
<feature type="chain" id="PRO_5045453338" evidence="1">
    <location>
        <begin position="28"/>
        <end position="100"/>
    </location>
</feature>
<reference evidence="2 3" key="1">
    <citation type="submission" date="2021-06" db="EMBL/GenBank/DDBJ databases">
        <authorList>
            <person name="Palmer J.M."/>
        </authorList>
    </citation>
    <scope>NUCLEOTIDE SEQUENCE [LARGE SCALE GENOMIC DNA]</scope>
    <source>
        <strain evidence="3">if_2019</strain>
        <tissue evidence="2">Muscle</tissue>
    </source>
</reference>
<evidence type="ECO:0000313" key="2">
    <source>
        <dbReference type="EMBL" id="MEQ2242100.1"/>
    </source>
</evidence>
<accession>A0ABV0UA91</accession>
<sequence length="100" mass="11623">MHAMHACRWRLHPNSLLCFDWLAVVQSGSFIQHHCTPPHPGQVISILFIDFFYLPLIINCLKPLQAEYILHYWPQNNNINWLPPEVHPAQSPGLHLSVDH</sequence>
<keyword evidence="3" id="KW-1185">Reference proteome</keyword>
<evidence type="ECO:0000256" key="1">
    <source>
        <dbReference type="SAM" id="SignalP"/>
    </source>
</evidence>
<dbReference type="EMBL" id="JAHRIQ010063173">
    <property type="protein sequence ID" value="MEQ2242100.1"/>
    <property type="molecule type" value="Genomic_DNA"/>
</dbReference>
<name>A0ABV0UA91_9TELE</name>
<dbReference type="Proteomes" id="UP001482620">
    <property type="component" value="Unassembled WGS sequence"/>
</dbReference>
<organism evidence="2 3">
    <name type="scientific">Ilyodon furcidens</name>
    <name type="common">goldbreast splitfin</name>
    <dbReference type="NCBI Taxonomy" id="33524"/>
    <lineage>
        <taxon>Eukaryota</taxon>
        <taxon>Metazoa</taxon>
        <taxon>Chordata</taxon>
        <taxon>Craniata</taxon>
        <taxon>Vertebrata</taxon>
        <taxon>Euteleostomi</taxon>
        <taxon>Actinopterygii</taxon>
        <taxon>Neopterygii</taxon>
        <taxon>Teleostei</taxon>
        <taxon>Neoteleostei</taxon>
        <taxon>Acanthomorphata</taxon>
        <taxon>Ovalentaria</taxon>
        <taxon>Atherinomorphae</taxon>
        <taxon>Cyprinodontiformes</taxon>
        <taxon>Goodeidae</taxon>
        <taxon>Ilyodon</taxon>
    </lineage>
</organism>
<evidence type="ECO:0000313" key="3">
    <source>
        <dbReference type="Proteomes" id="UP001482620"/>
    </source>
</evidence>
<keyword evidence="1" id="KW-0732">Signal</keyword>
<comment type="caution">
    <text evidence="2">The sequence shown here is derived from an EMBL/GenBank/DDBJ whole genome shotgun (WGS) entry which is preliminary data.</text>
</comment>
<gene>
    <name evidence="2" type="ORF">ILYODFUR_032379</name>
</gene>
<protein>
    <submittedName>
        <fullName evidence="2">Uncharacterized protein</fullName>
    </submittedName>
</protein>
<feature type="signal peptide" evidence="1">
    <location>
        <begin position="1"/>
        <end position="27"/>
    </location>
</feature>